<organism evidence="2 3">
    <name type="scientific">Marilutibacter maris</name>
    <dbReference type="NCBI Taxonomy" id="1605891"/>
    <lineage>
        <taxon>Bacteria</taxon>
        <taxon>Pseudomonadati</taxon>
        <taxon>Pseudomonadota</taxon>
        <taxon>Gammaproteobacteria</taxon>
        <taxon>Lysobacterales</taxon>
        <taxon>Lysobacteraceae</taxon>
        <taxon>Marilutibacter</taxon>
    </lineage>
</organism>
<dbReference type="EMBL" id="VICD02000166">
    <property type="protein sequence ID" value="KAB8188345.1"/>
    <property type="molecule type" value="Genomic_DNA"/>
</dbReference>
<dbReference type="InterPro" id="IPR025640">
    <property type="entry name" value="GYF_2"/>
</dbReference>
<dbReference type="AlphaFoldDB" id="A0A508AT63"/>
<evidence type="ECO:0000259" key="1">
    <source>
        <dbReference type="Pfam" id="PF14237"/>
    </source>
</evidence>
<sequence>MTQWYYNDPARGQVGPLDGDRLREAWQRRELAADTLAWREGMSQWQPLSQL</sequence>
<dbReference type="RefSeq" id="WP_141482320.1">
    <property type="nucleotide sequence ID" value="NZ_VICD02000166.1"/>
</dbReference>
<comment type="caution">
    <text evidence="2">The sequence shown here is derived from an EMBL/GenBank/DDBJ whole genome shotgun (WGS) entry which is preliminary data.</text>
</comment>
<proteinExistence type="predicted"/>
<accession>A0A508AT63</accession>
<dbReference type="Proteomes" id="UP000320431">
    <property type="component" value="Unassembled WGS sequence"/>
</dbReference>
<feature type="non-terminal residue" evidence="2">
    <location>
        <position position="51"/>
    </location>
</feature>
<gene>
    <name evidence="2" type="ORF">FKV24_010285</name>
</gene>
<evidence type="ECO:0000313" key="2">
    <source>
        <dbReference type="EMBL" id="KAB8188345.1"/>
    </source>
</evidence>
<protein>
    <submittedName>
        <fullName evidence="2">DUF4339 domain-containing protein</fullName>
    </submittedName>
</protein>
<evidence type="ECO:0000313" key="3">
    <source>
        <dbReference type="Proteomes" id="UP000320431"/>
    </source>
</evidence>
<dbReference type="Pfam" id="PF14237">
    <property type="entry name" value="GYF_2"/>
    <property type="match status" value="1"/>
</dbReference>
<reference evidence="2 3" key="1">
    <citation type="submission" date="2019-10" db="EMBL/GenBank/DDBJ databases">
        <title>Lysobacter alkalisoli sp. nov., isolated from saline-alkaline soil.</title>
        <authorList>
            <person name="Sun J.-Q."/>
        </authorList>
    </citation>
    <scope>NUCLEOTIDE SEQUENCE [LARGE SCALE GENOMIC DNA]</scope>
    <source>
        <strain evidence="2 3">KCTC 42381</strain>
    </source>
</reference>
<feature type="domain" description="GYF" evidence="1">
    <location>
        <begin position="4"/>
        <end position="50"/>
    </location>
</feature>
<name>A0A508AT63_9GAMM</name>